<dbReference type="InterPro" id="IPR055414">
    <property type="entry name" value="LRR_R13L4/SHOC2-like"/>
</dbReference>
<gene>
    <name evidence="8" type="ORF">LWI29_037157</name>
</gene>
<feature type="domain" description="Disease resistance R13L4/SHOC-2-like LRR" evidence="7">
    <location>
        <begin position="203"/>
        <end position="436"/>
    </location>
</feature>
<dbReference type="Gene3D" id="1.20.5.4130">
    <property type="match status" value="1"/>
</dbReference>
<dbReference type="InterPro" id="IPR032675">
    <property type="entry name" value="LRR_dom_sf"/>
</dbReference>
<protein>
    <recommendedName>
        <fullName evidence="10">Rx N-terminal domain-containing protein</fullName>
    </recommendedName>
</protein>
<dbReference type="AlphaFoldDB" id="A0AA39VHN2"/>
<dbReference type="GO" id="GO:0005524">
    <property type="term" value="F:ATP binding"/>
    <property type="evidence" value="ECO:0007669"/>
    <property type="project" value="UniProtKB-KW"/>
</dbReference>
<sequence length="745" mass="84758">MDEQLASPSVEILLRKLQYSLHKQKVPLGREGGDKIELERLETILSSIKVVLLDAEKQQRHYLNLRRWLKKLKEACYDAEDALEELEIEALYDRQLKMDQSTRRNTRKVWSNTRKVRDFISRSKLPILCFLSRDSSSEQIKKIIESFKMHPLVHDLATQMAPNDCFIMDSVEAYYSSHKTYRHLSVVEAGLVQEKLFGNKMMRSISFFEMIRPSQSLIRSCISKHPNLRVLDFRNSDMEELPESTGKLKHLRYLNMTKNIRIKRLPKSIFMLTSLETLLLGGCKVLEELPEDISRLVNLRMLVFSSKQKHLPDNGIGCLTSLRRLGIGSCYNLEYLFQDIGRLQALQTLIIGDCPKLVSLPSGVNHLSSLENLMFSDSEKSSKCNLKMEYNDDQEQLQNIKPHLRMLCIDGLPEVQELPQWLLQSSANTLQLLAIKNCPNFKGLPAEQLQILKSLEVLEISNCPELSSLPENLHSLTAMRELKVPDCPNLSKRCKQDTGEDSPKIELDGEHPAVANVTLVRDFYASMVPKTFIAGGSVLVRGIEVQVTEDIINSYFGTTPIPQDELPLGYKTFDGTNGQLAKLLRGNEDDSIPKARNPCELNSSEEGRIASIFHLRGPNGYWEDYEGRNQRRREIDLKEKKKKAKRPIPFPCLITQLCRDAGTPEYDNDNIQNGGWAAVSLRSWTDSLSKGKGVKRQRTMALVPSEGDSGPEESDEDDHEFEAPGDDLHEESPEESSSIMKNWIG</sequence>
<keyword evidence="9" id="KW-1185">Reference proteome</keyword>
<dbReference type="EMBL" id="JAUESC010000385">
    <property type="protein sequence ID" value="KAK0580151.1"/>
    <property type="molecule type" value="Genomic_DNA"/>
</dbReference>
<evidence type="ECO:0000313" key="8">
    <source>
        <dbReference type="EMBL" id="KAK0580151.1"/>
    </source>
</evidence>
<feature type="compositionally biased region" description="Polar residues" evidence="5">
    <location>
        <begin position="735"/>
        <end position="745"/>
    </location>
</feature>
<evidence type="ECO:0000256" key="5">
    <source>
        <dbReference type="SAM" id="MobiDB-lite"/>
    </source>
</evidence>
<dbReference type="SUPFAM" id="SSF52058">
    <property type="entry name" value="L domain-like"/>
    <property type="match status" value="1"/>
</dbReference>
<keyword evidence="4" id="KW-0067">ATP-binding</keyword>
<keyword evidence="3" id="KW-0611">Plant defense</keyword>
<feature type="region of interest" description="Disordered" evidence="5">
    <location>
        <begin position="689"/>
        <end position="745"/>
    </location>
</feature>
<dbReference type="InterPro" id="IPR041118">
    <property type="entry name" value="Rx_N"/>
</dbReference>
<evidence type="ECO:0000313" key="9">
    <source>
        <dbReference type="Proteomes" id="UP001168877"/>
    </source>
</evidence>
<evidence type="ECO:0000256" key="4">
    <source>
        <dbReference type="ARBA" id="ARBA00022840"/>
    </source>
</evidence>
<dbReference type="Proteomes" id="UP001168877">
    <property type="component" value="Unassembled WGS sequence"/>
</dbReference>
<dbReference type="Pfam" id="PF23598">
    <property type="entry name" value="LRR_14"/>
    <property type="match status" value="1"/>
</dbReference>
<dbReference type="Gene3D" id="3.80.10.10">
    <property type="entry name" value="Ribonuclease Inhibitor"/>
    <property type="match status" value="1"/>
</dbReference>
<dbReference type="GO" id="GO:0006952">
    <property type="term" value="P:defense response"/>
    <property type="evidence" value="ECO:0007669"/>
    <property type="project" value="UniProtKB-KW"/>
</dbReference>
<proteinExistence type="predicted"/>
<dbReference type="PANTHER" id="PTHR36766">
    <property type="entry name" value="PLANT BROAD-SPECTRUM MILDEW RESISTANCE PROTEIN RPW8"/>
    <property type="match status" value="1"/>
</dbReference>
<name>A0AA39VHN2_ACESA</name>
<evidence type="ECO:0000259" key="7">
    <source>
        <dbReference type="Pfam" id="PF23598"/>
    </source>
</evidence>
<evidence type="ECO:0008006" key="10">
    <source>
        <dbReference type="Google" id="ProtNLM"/>
    </source>
</evidence>
<comment type="caution">
    <text evidence="8">The sequence shown here is derived from an EMBL/GenBank/DDBJ whole genome shotgun (WGS) entry which is preliminary data.</text>
</comment>
<dbReference type="PANTHER" id="PTHR36766:SF70">
    <property type="entry name" value="DISEASE RESISTANCE PROTEIN RGA4"/>
    <property type="match status" value="1"/>
</dbReference>
<evidence type="ECO:0000259" key="6">
    <source>
        <dbReference type="Pfam" id="PF18052"/>
    </source>
</evidence>
<evidence type="ECO:0000256" key="3">
    <source>
        <dbReference type="ARBA" id="ARBA00022821"/>
    </source>
</evidence>
<dbReference type="Pfam" id="PF18052">
    <property type="entry name" value="Rx_N"/>
    <property type="match status" value="1"/>
</dbReference>
<keyword evidence="1" id="KW-0677">Repeat</keyword>
<feature type="compositionally biased region" description="Acidic residues" evidence="5">
    <location>
        <begin position="709"/>
        <end position="725"/>
    </location>
</feature>
<reference evidence="8" key="1">
    <citation type="journal article" date="2022" name="Plant J.">
        <title>Strategies of tolerance reflected in two North American maple genomes.</title>
        <authorList>
            <person name="McEvoy S.L."/>
            <person name="Sezen U.U."/>
            <person name="Trouern-Trend A."/>
            <person name="McMahon S.M."/>
            <person name="Schaberg P.G."/>
            <person name="Yang J."/>
            <person name="Wegrzyn J.L."/>
            <person name="Swenson N.G."/>
        </authorList>
    </citation>
    <scope>NUCLEOTIDE SEQUENCE</scope>
    <source>
        <strain evidence="8">NS2018</strain>
    </source>
</reference>
<reference evidence="8" key="2">
    <citation type="submission" date="2023-06" db="EMBL/GenBank/DDBJ databases">
        <authorList>
            <person name="Swenson N.G."/>
            <person name="Wegrzyn J.L."/>
            <person name="Mcevoy S.L."/>
        </authorList>
    </citation>
    <scope>NUCLEOTIDE SEQUENCE</scope>
    <source>
        <strain evidence="8">NS2018</strain>
        <tissue evidence="8">Leaf</tissue>
    </source>
</reference>
<accession>A0AA39VHN2</accession>
<evidence type="ECO:0000256" key="1">
    <source>
        <dbReference type="ARBA" id="ARBA00022737"/>
    </source>
</evidence>
<evidence type="ECO:0000256" key="2">
    <source>
        <dbReference type="ARBA" id="ARBA00022741"/>
    </source>
</evidence>
<feature type="domain" description="Disease resistance N-terminal" evidence="6">
    <location>
        <begin position="10"/>
        <end position="100"/>
    </location>
</feature>
<organism evidence="8 9">
    <name type="scientific">Acer saccharum</name>
    <name type="common">Sugar maple</name>
    <dbReference type="NCBI Taxonomy" id="4024"/>
    <lineage>
        <taxon>Eukaryota</taxon>
        <taxon>Viridiplantae</taxon>
        <taxon>Streptophyta</taxon>
        <taxon>Embryophyta</taxon>
        <taxon>Tracheophyta</taxon>
        <taxon>Spermatophyta</taxon>
        <taxon>Magnoliopsida</taxon>
        <taxon>eudicotyledons</taxon>
        <taxon>Gunneridae</taxon>
        <taxon>Pentapetalae</taxon>
        <taxon>rosids</taxon>
        <taxon>malvids</taxon>
        <taxon>Sapindales</taxon>
        <taxon>Sapindaceae</taxon>
        <taxon>Hippocastanoideae</taxon>
        <taxon>Acereae</taxon>
        <taxon>Acer</taxon>
    </lineage>
</organism>
<keyword evidence="2" id="KW-0547">Nucleotide-binding</keyword>